<reference evidence="6" key="1">
    <citation type="journal article" date="2019" name="Int. J. Syst. Evol. Microbiol.">
        <title>The Global Catalogue of Microorganisms (GCM) 10K type strain sequencing project: providing services to taxonomists for standard genome sequencing and annotation.</title>
        <authorList>
            <consortium name="The Broad Institute Genomics Platform"/>
            <consortium name="The Broad Institute Genome Sequencing Center for Infectious Disease"/>
            <person name="Wu L."/>
            <person name="Ma J."/>
        </authorList>
    </citation>
    <scope>NUCLEOTIDE SEQUENCE [LARGE SCALE GENOMIC DNA]</scope>
    <source>
        <strain evidence="6">NBRC 108728</strain>
    </source>
</reference>
<dbReference type="PRINTS" id="PR00757">
    <property type="entry name" value="AMINEOXDASEF"/>
</dbReference>
<evidence type="ECO:0000313" key="6">
    <source>
        <dbReference type="Proteomes" id="UP001321486"/>
    </source>
</evidence>
<comment type="similarity">
    <text evidence="2">Belongs to the flavin monoamine oxidase family.</text>
</comment>
<accession>A0ABM8GU27</accession>
<dbReference type="GO" id="GO:0004497">
    <property type="term" value="F:monooxygenase activity"/>
    <property type="evidence" value="ECO:0007669"/>
    <property type="project" value="UniProtKB-KW"/>
</dbReference>
<dbReference type="InterPro" id="IPR050703">
    <property type="entry name" value="Flavin_MAO"/>
</dbReference>
<evidence type="ECO:0000256" key="1">
    <source>
        <dbReference type="ARBA" id="ARBA00001974"/>
    </source>
</evidence>
<evidence type="ECO:0000256" key="3">
    <source>
        <dbReference type="ARBA" id="ARBA00023002"/>
    </source>
</evidence>
<evidence type="ECO:0000256" key="2">
    <source>
        <dbReference type="ARBA" id="ARBA00005995"/>
    </source>
</evidence>
<keyword evidence="6" id="KW-1185">Reference proteome</keyword>
<name>A0ABM8GU27_9MICO</name>
<dbReference type="Gene3D" id="3.90.660.10">
    <property type="match status" value="1"/>
</dbReference>
<dbReference type="InterPro" id="IPR001613">
    <property type="entry name" value="Flavin_amine_oxidase"/>
</dbReference>
<comment type="cofactor">
    <cofactor evidence="1">
        <name>FAD</name>
        <dbReference type="ChEBI" id="CHEBI:57692"/>
    </cofactor>
</comment>
<keyword evidence="3" id="KW-0560">Oxidoreductase</keyword>
<dbReference type="PANTHER" id="PTHR43563">
    <property type="entry name" value="AMINE OXIDASE"/>
    <property type="match status" value="1"/>
</dbReference>
<dbReference type="Gene3D" id="1.10.405.10">
    <property type="entry name" value="Guanine Nucleotide Dissociation Inhibitor, domain 1"/>
    <property type="match status" value="1"/>
</dbReference>
<dbReference type="PANTHER" id="PTHR43563:SF1">
    <property type="entry name" value="AMINE OXIDASE [FLAVIN-CONTAINING] B"/>
    <property type="match status" value="1"/>
</dbReference>
<dbReference type="InterPro" id="IPR036188">
    <property type="entry name" value="FAD/NAD-bd_sf"/>
</dbReference>
<feature type="domain" description="Amine oxidase" evidence="4">
    <location>
        <begin position="33"/>
        <end position="464"/>
    </location>
</feature>
<protein>
    <submittedName>
        <fullName evidence="5">Monooxygenase</fullName>
    </submittedName>
</protein>
<dbReference type="SUPFAM" id="SSF54373">
    <property type="entry name" value="FAD-linked reductases, C-terminal domain"/>
    <property type="match status" value="1"/>
</dbReference>
<dbReference type="Proteomes" id="UP001321486">
    <property type="component" value="Chromosome"/>
</dbReference>
<dbReference type="InterPro" id="IPR002937">
    <property type="entry name" value="Amino_oxidase"/>
</dbReference>
<dbReference type="Gene3D" id="3.50.50.60">
    <property type="entry name" value="FAD/NAD(P)-binding domain"/>
    <property type="match status" value="1"/>
</dbReference>
<keyword evidence="5" id="KW-0503">Monooxygenase</keyword>
<dbReference type="EMBL" id="AP027732">
    <property type="protein sequence ID" value="BDZ51987.1"/>
    <property type="molecule type" value="Genomic_DNA"/>
</dbReference>
<sequence length="475" mass="50255">MTSTDPVPLPDYAGEAPGHGVERVDVVVVGAGLAGLTAARALTARGLAVVVAEASDRVGGRTKAREVEGSLVDLGGTFVGPTQDRIIALADELGLDRFATFDAGSNVISWRGAIKHYRGTIPPIGPIGLADIGRIQFEIDRLGRGIDTAHPERSPHAAKWDSHSLTSWLRSIHALPSSHTLMSIVSGTTWGCEPGEISFLQVLRYIAMAGGISRMLDTAGGAQEEHFRQGSWQVSARMAAELGDRVRLATPVTAVDWTDDGAVVTAGPARFRAARVVLAVPPALRARIAFSPALPTPYSALTQRWPQGILSKAYAVYEQPFWRDAGLSGQALADTGPVTITFDASPHDGSRGILLGFIGGDHARHWDALPPAERRIQALSSFAEVFGEKALTPLGFTDQLWAAEAWTGGGPTAAPAVGTVVSTAPYLREPVGPLHWAGTETAEAWTGFMDGAVRSGERAAREILRALRPFAEVAP</sequence>
<gene>
    <name evidence="5" type="ORF">GCM10025867_42280</name>
</gene>
<evidence type="ECO:0000259" key="4">
    <source>
        <dbReference type="Pfam" id="PF01593"/>
    </source>
</evidence>
<dbReference type="Pfam" id="PF01593">
    <property type="entry name" value="Amino_oxidase"/>
    <property type="match status" value="1"/>
</dbReference>
<dbReference type="SUPFAM" id="SSF51905">
    <property type="entry name" value="FAD/NAD(P)-binding domain"/>
    <property type="match status" value="1"/>
</dbReference>
<dbReference type="RefSeq" id="WP_286344639.1">
    <property type="nucleotide sequence ID" value="NZ_AP027732.1"/>
</dbReference>
<evidence type="ECO:0000313" key="5">
    <source>
        <dbReference type="EMBL" id="BDZ51987.1"/>
    </source>
</evidence>
<proteinExistence type="inferred from homology"/>
<organism evidence="5 6">
    <name type="scientific">Frondihabitans sucicola</name>
    <dbReference type="NCBI Taxonomy" id="1268041"/>
    <lineage>
        <taxon>Bacteria</taxon>
        <taxon>Bacillati</taxon>
        <taxon>Actinomycetota</taxon>
        <taxon>Actinomycetes</taxon>
        <taxon>Micrococcales</taxon>
        <taxon>Microbacteriaceae</taxon>
        <taxon>Frondihabitans</taxon>
    </lineage>
</organism>